<dbReference type="RefSeq" id="WP_087460258.1">
    <property type="nucleotide sequence ID" value="NZ_CP021425.1"/>
</dbReference>
<dbReference type="SUPFAM" id="SSF47336">
    <property type="entry name" value="ACP-like"/>
    <property type="match status" value="1"/>
</dbReference>
<organism evidence="2 3">
    <name type="scientific">Oleiphilus messinensis</name>
    <dbReference type="NCBI Taxonomy" id="141451"/>
    <lineage>
        <taxon>Bacteria</taxon>
        <taxon>Pseudomonadati</taxon>
        <taxon>Pseudomonadota</taxon>
        <taxon>Gammaproteobacteria</taxon>
        <taxon>Oceanospirillales</taxon>
        <taxon>Oleiphilaceae</taxon>
        <taxon>Oleiphilus</taxon>
    </lineage>
</organism>
<dbReference type="OrthoDB" id="9803943at2"/>
<dbReference type="Proteomes" id="UP000196027">
    <property type="component" value="Chromosome"/>
</dbReference>
<sequence>MEQLKNEIKELIIQTLDLEDTSPEDIVDDEPLFIEGLGLDSIDALELGLAIKKSYNIKLDPDSEVAKQHFASVNSLASFVKANFKSE</sequence>
<dbReference type="EMBL" id="CP021425">
    <property type="protein sequence ID" value="ARU55120.1"/>
    <property type="molecule type" value="Genomic_DNA"/>
</dbReference>
<protein>
    <submittedName>
        <fullName evidence="2">Acyl carrier protein</fullName>
    </submittedName>
</protein>
<evidence type="ECO:0000313" key="3">
    <source>
        <dbReference type="Proteomes" id="UP000196027"/>
    </source>
</evidence>
<dbReference type="InterPro" id="IPR036736">
    <property type="entry name" value="ACP-like_sf"/>
</dbReference>
<gene>
    <name evidence="2" type="ORF">OLMES_1034</name>
</gene>
<accession>A0A1Y0I4F2</accession>
<name>A0A1Y0I4F2_9GAMM</name>
<dbReference type="Gene3D" id="1.10.1200.10">
    <property type="entry name" value="ACP-like"/>
    <property type="match status" value="1"/>
</dbReference>
<dbReference type="PROSITE" id="PS50075">
    <property type="entry name" value="CARRIER"/>
    <property type="match status" value="1"/>
</dbReference>
<dbReference type="KEGG" id="ome:OLMES_1034"/>
<keyword evidence="3" id="KW-1185">Reference proteome</keyword>
<evidence type="ECO:0000313" key="2">
    <source>
        <dbReference type="EMBL" id="ARU55120.1"/>
    </source>
</evidence>
<dbReference type="Pfam" id="PF00550">
    <property type="entry name" value="PP-binding"/>
    <property type="match status" value="1"/>
</dbReference>
<dbReference type="InterPro" id="IPR009081">
    <property type="entry name" value="PP-bd_ACP"/>
</dbReference>
<dbReference type="NCBIfam" id="NF006617">
    <property type="entry name" value="PRK09184.1"/>
    <property type="match status" value="1"/>
</dbReference>
<evidence type="ECO:0000259" key="1">
    <source>
        <dbReference type="PROSITE" id="PS50075"/>
    </source>
</evidence>
<dbReference type="AlphaFoldDB" id="A0A1Y0I4F2"/>
<feature type="domain" description="Carrier" evidence="1">
    <location>
        <begin position="2"/>
        <end position="84"/>
    </location>
</feature>
<reference evidence="2 3" key="1">
    <citation type="submission" date="2017-05" db="EMBL/GenBank/DDBJ databases">
        <title>Genomic insights into alkan degradation activity of Oleiphilus messinensis.</title>
        <authorList>
            <person name="Kozyavkin S.A."/>
            <person name="Slesarev A.I."/>
            <person name="Golyshin P.N."/>
            <person name="Korzhenkov A."/>
            <person name="Golyshina O.N."/>
            <person name="Toshchakov S.V."/>
        </authorList>
    </citation>
    <scope>NUCLEOTIDE SEQUENCE [LARGE SCALE GENOMIC DNA]</scope>
    <source>
        <strain evidence="2 3">ME102</strain>
    </source>
</reference>
<proteinExistence type="predicted"/>